<evidence type="ECO:0000256" key="4">
    <source>
        <dbReference type="RuleBase" id="RU003719"/>
    </source>
</evidence>
<dbReference type="SUPFAM" id="SSF52283">
    <property type="entry name" value="Formate/glycerate dehydrogenase catalytic domain-like"/>
    <property type="match status" value="1"/>
</dbReference>
<evidence type="ECO:0000313" key="8">
    <source>
        <dbReference type="Proteomes" id="UP000229383"/>
    </source>
</evidence>
<evidence type="ECO:0000256" key="1">
    <source>
        <dbReference type="ARBA" id="ARBA00005854"/>
    </source>
</evidence>
<dbReference type="EMBL" id="PFCN01000034">
    <property type="protein sequence ID" value="PIR70153.1"/>
    <property type="molecule type" value="Genomic_DNA"/>
</dbReference>
<protein>
    <recommendedName>
        <fullName evidence="9">Hydroxyacid dehydrogenase</fullName>
    </recommendedName>
</protein>
<dbReference type="GO" id="GO:0006564">
    <property type="term" value="P:L-serine biosynthetic process"/>
    <property type="evidence" value="ECO:0007669"/>
    <property type="project" value="UniProtKB-ARBA"/>
</dbReference>
<dbReference type="GO" id="GO:0047545">
    <property type="term" value="F:(S)-2-hydroxyglutarate dehydrogenase activity"/>
    <property type="evidence" value="ECO:0007669"/>
    <property type="project" value="UniProtKB-ARBA"/>
</dbReference>
<evidence type="ECO:0000256" key="3">
    <source>
        <dbReference type="ARBA" id="ARBA00023027"/>
    </source>
</evidence>
<reference evidence="8" key="1">
    <citation type="submission" date="2017-09" db="EMBL/GenBank/DDBJ databases">
        <title>Depth-based differentiation of microbial function through sediment-hosted aquifers and enrichment of novel symbionts in the deep terrestrial subsurface.</title>
        <authorList>
            <person name="Probst A.J."/>
            <person name="Ladd B."/>
            <person name="Jarett J.K."/>
            <person name="Geller-Mcgrath D.E."/>
            <person name="Sieber C.M.K."/>
            <person name="Emerson J.B."/>
            <person name="Anantharaman K."/>
            <person name="Thomas B.C."/>
            <person name="Malmstrom R."/>
            <person name="Stieglmeier M."/>
            <person name="Klingl A."/>
            <person name="Woyke T."/>
            <person name="Ryan C.M."/>
            <person name="Banfield J.F."/>
        </authorList>
    </citation>
    <scope>NUCLEOTIDE SEQUENCE [LARGE SCALE GENOMIC DNA]</scope>
</reference>
<evidence type="ECO:0000256" key="2">
    <source>
        <dbReference type="ARBA" id="ARBA00023002"/>
    </source>
</evidence>
<evidence type="ECO:0000259" key="5">
    <source>
        <dbReference type="Pfam" id="PF00389"/>
    </source>
</evidence>
<keyword evidence="2 4" id="KW-0560">Oxidoreductase</keyword>
<accession>A0A2H0TF37</accession>
<feature type="domain" description="D-isomer specific 2-hydroxyacid dehydrogenase catalytic" evidence="5">
    <location>
        <begin position="24"/>
        <end position="316"/>
    </location>
</feature>
<dbReference type="InterPro" id="IPR050857">
    <property type="entry name" value="D-2-hydroxyacid_DH"/>
</dbReference>
<dbReference type="GO" id="GO:0051287">
    <property type="term" value="F:NAD binding"/>
    <property type="evidence" value="ECO:0007669"/>
    <property type="project" value="InterPro"/>
</dbReference>
<dbReference type="FunFam" id="3.40.50.720:FF:000041">
    <property type="entry name" value="D-3-phosphoglycerate dehydrogenase"/>
    <property type="match status" value="1"/>
</dbReference>
<dbReference type="GO" id="GO:0004617">
    <property type="term" value="F:phosphoglycerate dehydrogenase activity"/>
    <property type="evidence" value="ECO:0007669"/>
    <property type="project" value="UniProtKB-ARBA"/>
</dbReference>
<dbReference type="PANTHER" id="PTHR42789">
    <property type="entry name" value="D-ISOMER SPECIFIC 2-HYDROXYACID DEHYDROGENASE FAMILY PROTEIN (AFU_ORTHOLOGUE AFUA_6G10090)"/>
    <property type="match status" value="1"/>
</dbReference>
<evidence type="ECO:0000313" key="7">
    <source>
        <dbReference type="EMBL" id="PIR70153.1"/>
    </source>
</evidence>
<dbReference type="SUPFAM" id="SSF51735">
    <property type="entry name" value="NAD(P)-binding Rossmann-fold domains"/>
    <property type="match status" value="1"/>
</dbReference>
<dbReference type="InterPro" id="IPR006139">
    <property type="entry name" value="D-isomer_2_OHA_DH_cat_dom"/>
</dbReference>
<name>A0A2H0TF37_9BACT</name>
<dbReference type="InterPro" id="IPR006140">
    <property type="entry name" value="D-isomer_DH_NAD-bd"/>
</dbReference>
<keyword evidence="3" id="KW-0520">NAD</keyword>
<dbReference type="Pfam" id="PF00389">
    <property type="entry name" value="2-Hacid_dh"/>
    <property type="match status" value="1"/>
</dbReference>
<dbReference type="PANTHER" id="PTHR42789:SF1">
    <property type="entry name" value="D-ISOMER SPECIFIC 2-HYDROXYACID DEHYDROGENASE FAMILY PROTEIN (AFU_ORTHOLOGUE AFUA_6G10090)"/>
    <property type="match status" value="1"/>
</dbReference>
<organism evidence="7 8">
    <name type="scientific">Candidatus Niyogibacteria bacterium CG10_big_fil_rev_8_21_14_0_10_42_19</name>
    <dbReference type="NCBI Taxonomy" id="1974725"/>
    <lineage>
        <taxon>Bacteria</taxon>
        <taxon>Candidatus Niyogiibacteriota</taxon>
    </lineage>
</organism>
<comment type="similarity">
    <text evidence="1 4">Belongs to the D-isomer specific 2-hydroxyacid dehydrogenase family.</text>
</comment>
<gene>
    <name evidence="7" type="ORF">COU46_03025</name>
</gene>
<comment type="caution">
    <text evidence="7">The sequence shown here is derived from an EMBL/GenBank/DDBJ whole genome shotgun (WGS) entry which is preliminary data.</text>
</comment>
<dbReference type="InterPro" id="IPR036291">
    <property type="entry name" value="NAD(P)-bd_dom_sf"/>
</dbReference>
<evidence type="ECO:0000259" key="6">
    <source>
        <dbReference type="Pfam" id="PF02826"/>
    </source>
</evidence>
<dbReference type="Gene3D" id="3.40.50.720">
    <property type="entry name" value="NAD(P)-binding Rossmann-like Domain"/>
    <property type="match status" value="2"/>
</dbReference>
<proteinExistence type="inferred from homology"/>
<dbReference type="AlphaFoldDB" id="A0A2H0TF37"/>
<evidence type="ECO:0008006" key="9">
    <source>
        <dbReference type="Google" id="ProtNLM"/>
    </source>
</evidence>
<dbReference type="Proteomes" id="UP000229383">
    <property type="component" value="Unassembled WGS sequence"/>
</dbReference>
<dbReference type="Pfam" id="PF02826">
    <property type="entry name" value="2-Hacid_dh_C"/>
    <property type="match status" value="1"/>
</dbReference>
<sequence>MNILITEPKDYSLKALSIYKKTGKVFFFPELKGGQRDSVLNSSEVLVVRLVHKINNEWFDKMPSLKMIATPTTGLNHIDVQGAEKRGIKIISLRGYIKFLKDIPSTAEETMALMLALVRNIPWAYEDVKKGRWDRDAWRGHQLIHKTLGLVGCGRLAKIIAKYARAFGMNVLGYDPYVSKKDMERYGIKKIDLNTLLKMSDIISLHVLLTDKTHNLLKEKHFKIMKPSAYFINTARGEIIKRDALYKALKNKWIKGAAIDVMSEEDSKGRHLKKDPLVSYAKKNKNLIIVPHIGGATIEAMHATEEFVAELVRKIFK</sequence>
<feature type="domain" description="D-isomer specific 2-hydroxyacid dehydrogenase NAD-binding" evidence="6">
    <location>
        <begin position="111"/>
        <end position="294"/>
    </location>
</feature>